<evidence type="ECO:0000313" key="2">
    <source>
        <dbReference type="EMBL" id="KAK1132938.1"/>
    </source>
</evidence>
<proteinExistence type="predicted"/>
<evidence type="ECO:0000313" key="3">
    <source>
        <dbReference type="Proteomes" id="UP001177670"/>
    </source>
</evidence>
<name>A0AA40G8A8_9HYME</name>
<comment type="caution">
    <text evidence="2">The sequence shown here is derived from an EMBL/GenBank/DDBJ whole genome shotgun (WGS) entry which is preliminary data.</text>
</comment>
<keyword evidence="3" id="KW-1185">Reference proteome</keyword>
<dbReference type="Proteomes" id="UP001177670">
    <property type="component" value="Unassembled WGS sequence"/>
</dbReference>
<reference evidence="2" key="1">
    <citation type="submission" date="2021-10" db="EMBL/GenBank/DDBJ databases">
        <title>Melipona bicolor Genome sequencing and assembly.</title>
        <authorList>
            <person name="Araujo N.S."/>
            <person name="Arias M.C."/>
        </authorList>
    </citation>
    <scope>NUCLEOTIDE SEQUENCE</scope>
    <source>
        <strain evidence="2">USP_2M_L1-L4_2017</strain>
        <tissue evidence="2">Whole body</tissue>
    </source>
</reference>
<dbReference type="AlphaFoldDB" id="A0AA40G8A8"/>
<gene>
    <name evidence="2" type="ORF">K0M31_014306</name>
</gene>
<protein>
    <submittedName>
        <fullName evidence="2">Uncharacterized protein</fullName>
    </submittedName>
</protein>
<feature type="compositionally biased region" description="Basic and acidic residues" evidence="1">
    <location>
        <begin position="27"/>
        <end position="42"/>
    </location>
</feature>
<dbReference type="EMBL" id="JAHYIQ010000004">
    <property type="protein sequence ID" value="KAK1132938.1"/>
    <property type="molecule type" value="Genomic_DNA"/>
</dbReference>
<organism evidence="2 3">
    <name type="scientific">Melipona bicolor</name>
    <dbReference type="NCBI Taxonomy" id="60889"/>
    <lineage>
        <taxon>Eukaryota</taxon>
        <taxon>Metazoa</taxon>
        <taxon>Ecdysozoa</taxon>
        <taxon>Arthropoda</taxon>
        <taxon>Hexapoda</taxon>
        <taxon>Insecta</taxon>
        <taxon>Pterygota</taxon>
        <taxon>Neoptera</taxon>
        <taxon>Endopterygota</taxon>
        <taxon>Hymenoptera</taxon>
        <taxon>Apocrita</taxon>
        <taxon>Aculeata</taxon>
        <taxon>Apoidea</taxon>
        <taxon>Anthophila</taxon>
        <taxon>Apidae</taxon>
        <taxon>Melipona</taxon>
    </lineage>
</organism>
<sequence length="75" mass="8263">MSCAGTKPLSRVSILETRPRSTRKRSGRMECDINRDENERFDGGSGNEPEGLKNMQRPTSERNRPGDAANTPVGS</sequence>
<accession>A0AA40G8A8</accession>
<evidence type="ECO:0000256" key="1">
    <source>
        <dbReference type="SAM" id="MobiDB-lite"/>
    </source>
</evidence>
<feature type="region of interest" description="Disordered" evidence="1">
    <location>
        <begin position="1"/>
        <end position="75"/>
    </location>
</feature>